<gene>
    <name evidence="3" type="ORF">C5Y83_22020</name>
</gene>
<organism evidence="3 4">
    <name type="scientific">Blastopirellula marina</name>
    <dbReference type="NCBI Taxonomy" id="124"/>
    <lineage>
        <taxon>Bacteria</taxon>
        <taxon>Pseudomonadati</taxon>
        <taxon>Planctomycetota</taxon>
        <taxon>Planctomycetia</taxon>
        <taxon>Pirellulales</taxon>
        <taxon>Pirellulaceae</taxon>
        <taxon>Blastopirellula</taxon>
    </lineage>
</organism>
<dbReference type="NCBIfam" id="TIGR02595">
    <property type="entry name" value="PEP_CTERM"/>
    <property type="match status" value="1"/>
</dbReference>
<dbReference type="EMBL" id="PUHY01000012">
    <property type="protein sequence ID" value="PQO32861.1"/>
    <property type="molecule type" value="Genomic_DNA"/>
</dbReference>
<proteinExistence type="predicted"/>
<name>A0A2S8FL27_9BACT</name>
<feature type="transmembrane region" description="Helical" evidence="1">
    <location>
        <begin position="175"/>
        <end position="193"/>
    </location>
</feature>
<keyword evidence="1" id="KW-0472">Membrane</keyword>
<dbReference type="Proteomes" id="UP000238322">
    <property type="component" value="Unassembled WGS sequence"/>
</dbReference>
<dbReference type="RefSeq" id="WP_105331872.1">
    <property type="nucleotide sequence ID" value="NZ_PUHY01000012.1"/>
</dbReference>
<dbReference type="InterPro" id="IPR013424">
    <property type="entry name" value="Ice-binding_C"/>
</dbReference>
<dbReference type="AlphaFoldDB" id="A0A2S8FL27"/>
<dbReference type="Pfam" id="PF07589">
    <property type="entry name" value="PEP-CTERM"/>
    <property type="match status" value="1"/>
</dbReference>
<evidence type="ECO:0000313" key="4">
    <source>
        <dbReference type="Proteomes" id="UP000238322"/>
    </source>
</evidence>
<reference evidence="3 4" key="1">
    <citation type="submission" date="2018-02" db="EMBL/GenBank/DDBJ databases">
        <title>Comparative genomes isolates from brazilian mangrove.</title>
        <authorList>
            <person name="Araujo J.E."/>
            <person name="Taketani R.G."/>
            <person name="Silva M.C.P."/>
            <person name="Loureco M.V."/>
            <person name="Andreote F.D."/>
        </authorList>
    </citation>
    <scope>NUCLEOTIDE SEQUENCE [LARGE SCALE GENOMIC DNA]</scope>
    <source>
        <strain evidence="3 4">Hex-1 MGV</strain>
    </source>
</reference>
<dbReference type="OrthoDB" id="5572853at2"/>
<evidence type="ECO:0000259" key="2">
    <source>
        <dbReference type="Pfam" id="PF07589"/>
    </source>
</evidence>
<comment type="caution">
    <text evidence="3">The sequence shown here is derived from an EMBL/GenBank/DDBJ whole genome shotgun (WGS) entry which is preliminary data.</text>
</comment>
<sequence length="202" mass="21809">MIRTCIALIFLSVVFGFSDPVKAKLISYDLAWSGESFGNTAKATGYLTIDTDLIPNPGLYSNQHVVPDFIKDFGMTVTGATVGNGSFTFGDFRGFYWDTNGATLDLTKDLIGQPTSDAPWGTATNGVAGDFNMFPRDPNAPYGDLQFQILPAQDYNFENLMMLTKFTPSPVPEPGSLALFGLGAIGIGMVARYRKKTASSQT</sequence>
<evidence type="ECO:0000313" key="3">
    <source>
        <dbReference type="EMBL" id="PQO32861.1"/>
    </source>
</evidence>
<keyword evidence="1" id="KW-1133">Transmembrane helix</keyword>
<feature type="domain" description="Ice-binding protein C-terminal" evidence="2">
    <location>
        <begin position="170"/>
        <end position="195"/>
    </location>
</feature>
<evidence type="ECO:0000256" key="1">
    <source>
        <dbReference type="SAM" id="Phobius"/>
    </source>
</evidence>
<protein>
    <recommendedName>
        <fullName evidence="2">Ice-binding protein C-terminal domain-containing protein</fullName>
    </recommendedName>
</protein>
<accession>A0A2S8FL27</accession>
<keyword evidence="1" id="KW-0812">Transmembrane</keyword>